<feature type="compositionally biased region" description="Pro residues" evidence="2">
    <location>
        <begin position="225"/>
        <end position="262"/>
    </location>
</feature>
<feature type="compositionally biased region" description="Basic and acidic residues" evidence="2">
    <location>
        <begin position="75"/>
        <end position="84"/>
    </location>
</feature>
<feature type="coiled-coil region" evidence="1">
    <location>
        <begin position="626"/>
        <end position="706"/>
    </location>
</feature>
<evidence type="ECO:0000256" key="1">
    <source>
        <dbReference type="SAM" id="Coils"/>
    </source>
</evidence>
<feature type="compositionally biased region" description="Low complexity" evidence="2">
    <location>
        <begin position="361"/>
        <end position="370"/>
    </location>
</feature>
<feature type="coiled-coil region" evidence="1">
    <location>
        <begin position="566"/>
        <end position="593"/>
    </location>
</feature>
<comment type="caution">
    <text evidence="3">The sequence shown here is derived from an EMBL/GenBank/DDBJ whole genome shotgun (WGS) entry which is preliminary data.</text>
</comment>
<reference evidence="3 4" key="1">
    <citation type="journal article" date="2013" name="PLoS Genet.">
        <title>Genomic mechanisms accounting for the adaptation to parasitism in nematode-trapping fungi.</title>
        <authorList>
            <person name="Meerupati T."/>
            <person name="Andersson K.M."/>
            <person name="Friman E."/>
            <person name="Kumar D."/>
            <person name="Tunlid A."/>
            <person name="Ahren D."/>
        </authorList>
    </citation>
    <scope>NUCLEOTIDE SEQUENCE [LARGE SCALE GENOMIC DNA]</scope>
    <source>
        <strain evidence="3 4">CBS 200.50</strain>
    </source>
</reference>
<feature type="coiled-coil region" evidence="1">
    <location>
        <begin position="776"/>
        <end position="918"/>
    </location>
</feature>
<feature type="region of interest" description="Disordered" evidence="2">
    <location>
        <begin position="1"/>
        <end position="466"/>
    </location>
</feature>
<dbReference type="PANTHER" id="PTHR45615">
    <property type="entry name" value="MYOSIN HEAVY CHAIN, NON-MUSCLE"/>
    <property type="match status" value="1"/>
</dbReference>
<feature type="region of interest" description="Disordered" evidence="2">
    <location>
        <begin position="480"/>
        <end position="521"/>
    </location>
</feature>
<dbReference type="OrthoDB" id="5372249at2759"/>
<keyword evidence="4" id="KW-1185">Reference proteome</keyword>
<feature type="compositionally biased region" description="Polar residues" evidence="2">
    <location>
        <begin position="439"/>
        <end position="459"/>
    </location>
</feature>
<feature type="compositionally biased region" description="Low complexity" evidence="2">
    <location>
        <begin position="338"/>
        <end position="347"/>
    </location>
</feature>
<feature type="compositionally biased region" description="Low complexity" evidence="2">
    <location>
        <begin position="138"/>
        <end position="153"/>
    </location>
</feature>
<dbReference type="EMBL" id="AQGS01000246">
    <property type="protein sequence ID" value="EPS41375.1"/>
    <property type="molecule type" value="Genomic_DNA"/>
</dbReference>
<evidence type="ECO:0000256" key="2">
    <source>
        <dbReference type="SAM" id="MobiDB-lite"/>
    </source>
</evidence>
<dbReference type="eggNOG" id="ENOG502RU90">
    <property type="taxonomic scope" value="Eukaryota"/>
</dbReference>
<dbReference type="Gene3D" id="1.10.287.1490">
    <property type="match status" value="1"/>
</dbReference>
<dbReference type="STRING" id="1284197.S8AEE0"/>
<accession>S8AEE0</accession>
<feature type="compositionally biased region" description="Polar residues" evidence="2">
    <location>
        <begin position="189"/>
        <end position="201"/>
    </location>
</feature>
<feature type="compositionally biased region" description="Low complexity" evidence="2">
    <location>
        <begin position="482"/>
        <end position="491"/>
    </location>
</feature>
<feature type="compositionally biased region" description="Polar residues" evidence="2">
    <location>
        <begin position="37"/>
        <end position="47"/>
    </location>
</feature>
<name>S8AEE0_DACHA</name>
<keyword evidence="1" id="KW-0175">Coiled coil</keyword>
<evidence type="ECO:0000313" key="4">
    <source>
        <dbReference type="Proteomes" id="UP000015100"/>
    </source>
</evidence>
<dbReference type="Proteomes" id="UP000015100">
    <property type="component" value="Unassembled WGS sequence"/>
</dbReference>
<dbReference type="OMA" id="NTHIRQD"/>
<feature type="compositionally biased region" description="Polar residues" evidence="2">
    <location>
        <begin position="154"/>
        <end position="164"/>
    </location>
</feature>
<feature type="compositionally biased region" description="Pro residues" evidence="2">
    <location>
        <begin position="297"/>
        <end position="309"/>
    </location>
</feature>
<feature type="compositionally biased region" description="Pro residues" evidence="2">
    <location>
        <begin position="348"/>
        <end position="360"/>
    </location>
</feature>
<proteinExistence type="predicted"/>
<feature type="compositionally biased region" description="Low complexity" evidence="2">
    <location>
        <begin position="101"/>
        <end position="116"/>
    </location>
</feature>
<sequence length="946" mass="103561">MNFLRRKASRVGGEGKSNKNNAKVASTLAVIEDNEPQKGQANKSSTPEVVEASFSPTRDRRPSVAETIDSTSTGDSKKKKESYRARLAAESQASPQLQPWMMMSGTSHHTMTMASKPKAKSRPSKPNVDGSLASARTSVDSVPASIASSVPASTLSLQTGESAMSASNIPSAPTSPPPNVPYSAGPSIRSHSPINGSQIPLSPSYPPPRGSLLVPPSPTVRITPPSLPPKPPPVGPLPPPPMPSTAPPPPPPPVPVTLPPIGPLANPFRTNPPVLYTETMESSSSSASPAPVSPVLARPPPPPPPPPTAPKLQRVPSRSQGPPPSAFSKHKRSLSGRVSPSPNGLPSLPVPPPPPPPAPAPSNSSQTPQSGADSIVSPLNTHIRQDSLSAFPEPPSSTRSPSRTQTWDGWIPDPTGYYGGPASFVVEMDSIAAFPEPPSGNQNFQRQELESATPSQEQQMQDEEDLREMSKVFLPEGVLMHPSMPTPSDTSTSRKESVFSYVPPSTPNPSSPLTLPTRNRSDTQPKMTDGIFLSNSEHASLLSELTMLRSRAAELKTRGVNLETRHANLDARRIELETRSAELEARNADLEKQNIADVERINEWENYKISVEKYTEQMGKDRQSLIDKLQNSAQAHAAVMADKEQRFATLNNQLSQVTNTVRDWQNYSQRIEAERAETVARLTNDIERLQKDHAELIQALEISHRDDLDKLQVDHNIERDRLNTEHASERDRLHNTMNAARAEYDFQRTELMSQVAALDAQNKELTPRMAELDGQRRNLQGELVGCKADLEEWKTQVNSLTAAKNSIVKELQATKAKLMNVTGEANKAKASLEEMQLKLVELAEVKEKIERMKESEISLEKFLQTATDEKDKLKELYKQSQVKMGRLGTSLTSAEQQVSDRDQKIERLEKSNEAMKKRVYLLGQRMAEKTEWWQGQVSAQPQATAT</sequence>
<dbReference type="PANTHER" id="PTHR45615:SF80">
    <property type="entry name" value="GRIP DOMAIN-CONTAINING PROTEIN"/>
    <property type="match status" value="1"/>
</dbReference>
<protein>
    <submittedName>
        <fullName evidence="3">Uncharacterized protein</fullName>
    </submittedName>
</protein>
<dbReference type="AlphaFoldDB" id="S8AEE0"/>
<dbReference type="HOGENOM" id="CLU_330078_0_0_1"/>
<evidence type="ECO:0000313" key="3">
    <source>
        <dbReference type="EMBL" id="EPS41375.1"/>
    </source>
</evidence>
<gene>
    <name evidence="3" type="ORF">H072_4728</name>
</gene>
<reference evidence="4" key="2">
    <citation type="submission" date="2013-04" db="EMBL/GenBank/DDBJ databases">
        <title>Genomic mechanisms accounting for the adaptation to parasitism in nematode-trapping fungi.</title>
        <authorList>
            <person name="Ahren D.G."/>
        </authorList>
    </citation>
    <scope>NUCLEOTIDE SEQUENCE [LARGE SCALE GENOMIC DNA]</scope>
    <source>
        <strain evidence="4">CBS 200.50</strain>
    </source>
</reference>
<feature type="compositionally biased region" description="Polar residues" evidence="2">
    <location>
        <begin position="377"/>
        <end position="388"/>
    </location>
</feature>
<feature type="compositionally biased region" description="Low complexity" evidence="2">
    <location>
        <begin position="282"/>
        <end position="296"/>
    </location>
</feature>
<organism evidence="3 4">
    <name type="scientific">Dactylellina haptotyla (strain CBS 200.50)</name>
    <name type="common">Nematode-trapping fungus</name>
    <name type="synonym">Monacrosporium haptotylum</name>
    <dbReference type="NCBI Taxonomy" id="1284197"/>
    <lineage>
        <taxon>Eukaryota</taxon>
        <taxon>Fungi</taxon>
        <taxon>Dikarya</taxon>
        <taxon>Ascomycota</taxon>
        <taxon>Pezizomycotina</taxon>
        <taxon>Orbiliomycetes</taxon>
        <taxon>Orbiliales</taxon>
        <taxon>Orbiliaceae</taxon>
        <taxon>Dactylellina</taxon>
    </lineage>
</organism>